<feature type="chain" id="PRO_5001647060" description="Transmembrane protein" evidence="1">
    <location>
        <begin position="39"/>
        <end position="80"/>
    </location>
</feature>
<dbReference type="Proteomes" id="UP000027222">
    <property type="component" value="Unassembled WGS sequence"/>
</dbReference>
<dbReference type="AlphaFoldDB" id="A0A067TMW9"/>
<evidence type="ECO:0000256" key="1">
    <source>
        <dbReference type="SAM" id="SignalP"/>
    </source>
</evidence>
<keyword evidence="3" id="KW-1185">Reference proteome</keyword>
<feature type="signal peptide" evidence="1">
    <location>
        <begin position="1"/>
        <end position="38"/>
    </location>
</feature>
<organism evidence="2 3">
    <name type="scientific">Galerina marginata (strain CBS 339.88)</name>
    <dbReference type="NCBI Taxonomy" id="685588"/>
    <lineage>
        <taxon>Eukaryota</taxon>
        <taxon>Fungi</taxon>
        <taxon>Dikarya</taxon>
        <taxon>Basidiomycota</taxon>
        <taxon>Agaricomycotina</taxon>
        <taxon>Agaricomycetes</taxon>
        <taxon>Agaricomycetidae</taxon>
        <taxon>Agaricales</taxon>
        <taxon>Agaricineae</taxon>
        <taxon>Strophariaceae</taxon>
        <taxon>Galerina</taxon>
    </lineage>
</organism>
<dbReference type="HOGENOM" id="CLU_2589908_0_0_1"/>
<protein>
    <recommendedName>
        <fullName evidence="4">Transmembrane protein</fullName>
    </recommendedName>
</protein>
<sequence>MAQTLKRRKPTTAVSSSSRTCIHVIIFLAVLLAADANANTHAIRISDSVFNIDVRYSQDSSTFVHAPVSSLSLFKFVLGC</sequence>
<evidence type="ECO:0000313" key="3">
    <source>
        <dbReference type="Proteomes" id="UP000027222"/>
    </source>
</evidence>
<proteinExistence type="predicted"/>
<reference evidence="3" key="1">
    <citation type="journal article" date="2014" name="Proc. Natl. Acad. Sci. U.S.A.">
        <title>Extensive sampling of basidiomycete genomes demonstrates inadequacy of the white-rot/brown-rot paradigm for wood decay fungi.</title>
        <authorList>
            <person name="Riley R."/>
            <person name="Salamov A.A."/>
            <person name="Brown D.W."/>
            <person name="Nagy L.G."/>
            <person name="Floudas D."/>
            <person name="Held B.W."/>
            <person name="Levasseur A."/>
            <person name="Lombard V."/>
            <person name="Morin E."/>
            <person name="Otillar R."/>
            <person name="Lindquist E.A."/>
            <person name="Sun H."/>
            <person name="LaButti K.M."/>
            <person name="Schmutz J."/>
            <person name="Jabbour D."/>
            <person name="Luo H."/>
            <person name="Baker S.E."/>
            <person name="Pisabarro A.G."/>
            <person name="Walton J.D."/>
            <person name="Blanchette R.A."/>
            <person name="Henrissat B."/>
            <person name="Martin F."/>
            <person name="Cullen D."/>
            <person name="Hibbett D.S."/>
            <person name="Grigoriev I.V."/>
        </authorList>
    </citation>
    <scope>NUCLEOTIDE SEQUENCE [LARGE SCALE GENOMIC DNA]</scope>
    <source>
        <strain evidence="3">CBS 339.88</strain>
    </source>
</reference>
<gene>
    <name evidence="2" type="ORF">GALMADRAFT_220215</name>
</gene>
<evidence type="ECO:0000313" key="2">
    <source>
        <dbReference type="EMBL" id="KDR84481.1"/>
    </source>
</evidence>
<keyword evidence="1" id="KW-0732">Signal</keyword>
<name>A0A067TMW9_GALM3</name>
<evidence type="ECO:0008006" key="4">
    <source>
        <dbReference type="Google" id="ProtNLM"/>
    </source>
</evidence>
<accession>A0A067TMW9</accession>
<dbReference type="EMBL" id="KL142368">
    <property type="protein sequence ID" value="KDR84481.1"/>
    <property type="molecule type" value="Genomic_DNA"/>
</dbReference>